<sequence>MYKIVKSNTESKAYLFKKSNGKMNKIQLNKRDFRDL</sequence>
<organism evidence="1 2">
    <name type="scientific">Paenibacillus tundrae</name>
    <dbReference type="NCBI Taxonomy" id="528187"/>
    <lineage>
        <taxon>Bacteria</taxon>
        <taxon>Bacillati</taxon>
        <taxon>Bacillota</taxon>
        <taxon>Bacilli</taxon>
        <taxon>Bacillales</taxon>
        <taxon>Paenibacillaceae</taxon>
        <taxon>Paenibacillus</taxon>
    </lineage>
</organism>
<evidence type="ECO:0000313" key="2">
    <source>
        <dbReference type="Proteomes" id="UP001233836"/>
    </source>
</evidence>
<dbReference type="EMBL" id="JAUSTI010000004">
    <property type="protein sequence ID" value="MDQ0170551.1"/>
    <property type="molecule type" value="Genomic_DNA"/>
</dbReference>
<reference evidence="1 2" key="1">
    <citation type="submission" date="2023-07" db="EMBL/GenBank/DDBJ databases">
        <title>Sorghum-associated microbial communities from plants grown in Nebraska, USA.</title>
        <authorList>
            <person name="Schachtman D."/>
        </authorList>
    </citation>
    <scope>NUCLEOTIDE SEQUENCE [LARGE SCALE GENOMIC DNA]</scope>
    <source>
        <strain evidence="1 2">DS1314</strain>
    </source>
</reference>
<comment type="caution">
    <text evidence="1">The sequence shown here is derived from an EMBL/GenBank/DDBJ whole genome shotgun (WGS) entry which is preliminary data.</text>
</comment>
<evidence type="ECO:0000313" key="1">
    <source>
        <dbReference type="EMBL" id="MDQ0170551.1"/>
    </source>
</evidence>
<keyword evidence="2" id="KW-1185">Reference proteome</keyword>
<name>A0ABT9WBF5_9BACL</name>
<dbReference type="Proteomes" id="UP001233836">
    <property type="component" value="Unassembled WGS sequence"/>
</dbReference>
<accession>A0ABT9WBF5</accession>
<protein>
    <submittedName>
        <fullName evidence="1">Uncharacterized protein</fullName>
    </submittedName>
</protein>
<gene>
    <name evidence="1" type="ORF">J2T19_001993</name>
</gene>
<proteinExistence type="predicted"/>